<reference evidence="1 2" key="1">
    <citation type="submission" date="2015-05" db="EMBL/GenBank/DDBJ databases">
        <title>Evolution of Trichinella species and genotypes.</title>
        <authorList>
            <person name="Korhonen P.K."/>
            <person name="Edoardo P."/>
            <person name="Giuseppe L.R."/>
            <person name="Gasser R.B."/>
        </authorList>
    </citation>
    <scope>NUCLEOTIDE SEQUENCE [LARGE SCALE GENOMIC DNA]</scope>
    <source>
        <strain evidence="1">ISS10</strain>
    </source>
</reference>
<gene>
    <name evidence="1" type="ORF">T02_9502</name>
</gene>
<evidence type="ECO:0000313" key="2">
    <source>
        <dbReference type="Proteomes" id="UP000054721"/>
    </source>
</evidence>
<protein>
    <submittedName>
        <fullName evidence="1">Uncharacterized protein</fullName>
    </submittedName>
</protein>
<accession>A0A0V1KIF9</accession>
<evidence type="ECO:0000313" key="1">
    <source>
        <dbReference type="EMBL" id="KRZ47024.1"/>
    </source>
</evidence>
<proteinExistence type="predicted"/>
<dbReference type="Proteomes" id="UP000054721">
    <property type="component" value="Unassembled WGS sequence"/>
</dbReference>
<name>A0A0V1KIF9_9BILA</name>
<organism evidence="1 2">
    <name type="scientific">Trichinella nativa</name>
    <dbReference type="NCBI Taxonomy" id="6335"/>
    <lineage>
        <taxon>Eukaryota</taxon>
        <taxon>Metazoa</taxon>
        <taxon>Ecdysozoa</taxon>
        <taxon>Nematoda</taxon>
        <taxon>Enoplea</taxon>
        <taxon>Dorylaimia</taxon>
        <taxon>Trichinellida</taxon>
        <taxon>Trichinellidae</taxon>
        <taxon>Trichinella</taxon>
    </lineage>
</organism>
<dbReference type="AlphaFoldDB" id="A0A0V1KIF9"/>
<sequence>MEILDLWLSYLLSISMISRVLLFDSDSDYFVIVKRRFCI</sequence>
<dbReference type="EMBL" id="JYDW01001565">
    <property type="protein sequence ID" value="KRZ47024.1"/>
    <property type="molecule type" value="Genomic_DNA"/>
</dbReference>
<keyword evidence="2" id="KW-1185">Reference proteome</keyword>
<comment type="caution">
    <text evidence="1">The sequence shown here is derived from an EMBL/GenBank/DDBJ whole genome shotgun (WGS) entry which is preliminary data.</text>
</comment>